<feature type="chain" id="PRO_5029581401" evidence="1">
    <location>
        <begin position="20"/>
        <end position="71"/>
    </location>
</feature>
<dbReference type="Gramene" id="Kaladp1246s0024.1.v1.1">
    <property type="protein sequence ID" value="Kaladp1246s0024.1.v1.1"/>
    <property type="gene ID" value="Kaladp1246s0024.v1.1"/>
</dbReference>
<reference evidence="2" key="1">
    <citation type="submission" date="2021-01" db="UniProtKB">
        <authorList>
            <consortium name="EnsemblPlants"/>
        </authorList>
    </citation>
    <scope>IDENTIFICATION</scope>
</reference>
<organism evidence="2 3">
    <name type="scientific">Kalanchoe fedtschenkoi</name>
    <name type="common">Lavender scallops</name>
    <name type="synonym">South American air plant</name>
    <dbReference type="NCBI Taxonomy" id="63787"/>
    <lineage>
        <taxon>Eukaryota</taxon>
        <taxon>Viridiplantae</taxon>
        <taxon>Streptophyta</taxon>
        <taxon>Embryophyta</taxon>
        <taxon>Tracheophyta</taxon>
        <taxon>Spermatophyta</taxon>
        <taxon>Magnoliopsida</taxon>
        <taxon>eudicotyledons</taxon>
        <taxon>Gunneridae</taxon>
        <taxon>Pentapetalae</taxon>
        <taxon>Saxifragales</taxon>
        <taxon>Crassulaceae</taxon>
        <taxon>Kalanchoe</taxon>
    </lineage>
</organism>
<dbReference type="Proteomes" id="UP000594263">
    <property type="component" value="Unplaced"/>
</dbReference>
<keyword evidence="3" id="KW-1185">Reference proteome</keyword>
<name>A0A7N0VLK8_KALFE</name>
<keyword evidence="1" id="KW-0732">Signal</keyword>
<protein>
    <submittedName>
        <fullName evidence="2">Uncharacterized protein</fullName>
    </submittedName>
</protein>
<feature type="signal peptide" evidence="1">
    <location>
        <begin position="1"/>
        <end position="19"/>
    </location>
</feature>
<evidence type="ECO:0000313" key="3">
    <source>
        <dbReference type="Proteomes" id="UP000594263"/>
    </source>
</evidence>
<accession>A0A7N0VLK8</accession>
<dbReference type="AlphaFoldDB" id="A0A7N0VLK8"/>
<proteinExistence type="predicted"/>
<evidence type="ECO:0000256" key="1">
    <source>
        <dbReference type="SAM" id="SignalP"/>
    </source>
</evidence>
<evidence type="ECO:0000313" key="2">
    <source>
        <dbReference type="EnsemblPlants" id="Kaladp1246s0024.1.v1.1"/>
    </source>
</evidence>
<dbReference type="EnsemblPlants" id="Kaladp1246s0024.1.v1.1">
    <property type="protein sequence ID" value="Kaladp1246s0024.1.v1.1"/>
    <property type="gene ID" value="Kaladp1246s0024.v1.1"/>
</dbReference>
<sequence length="71" mass="7996">MAATLSLLYCSVLVVDVGAGRLNEPRLPIKKGFPGKSRIYMIVNHFPLEVDAMSWCPCWRDINTKLLESVM</sequence>